<keyword evidence="6" id="KW-1185">Reference proteome</keyword>
<organism evidence="5 6">
    <name type="scientific">Geodermatophilus obscurus</name>
    <dbReference type="NCBI Taxonomy" id="1861"/>
    <lineage>
        <taxon>Bacteria</taxon>
        <taxon>Bacillati</taxon>
        <taxon>Actinomycetota</taxon>
        <taxon>Actinomycetes</taxon>
        <taxon>Geodermatophilales</taxon>
        <taxon>Geodermatophilaceae</taxon>
        <taxon>Geodermatophilus</taxon>
    </lineage>
</organism>
<keyword evidence="2 4" id="KW-0808">Transferase</keyword>
<gene>
    <name evidence="5" type="ORF">SAMN05660359_00632</name>
</gene>
<protein>
    <submittedName>
        <fullName evidence="5">Glycerate kinase</fullName>
    </submittedName>
</protein>
<evidence type="ECO:0000256" key="3">
    <source>
        <dbReference type="ARBA" id="ARBA00022777"/>
    </source>
</evidence>
<evidence type="ECO:0000256" key="4">
    <source>
        <dbReference type="PIRNR" id="PIRNR006078"/>
    </source>
</evidence>
<dbReference type="AlphaFoldDB" id="A0A1I5CXU7"/>
<evidence type="ECO:0000313" key="6">
    <source>
        <dbReference type="Proteomes" id="UP000183642"/>
    </source>
</evidence>
<dbReference type="InterPro" id="IPR036129">
    <property type="entry name" value="Glycerate_kinase_sf"/>
</dbReference>
<dbReference type="Gene3D" id="3.90.1510.10">
    <property type="entry name" value="Glycerate kinase, domain 2"/>
    <property type="match status" value="1"/>
</dbReference>
<dbReference type="SUPFAM" id="SSF110738">
    <property type="entry name" value="Glycerate kinase I"/>
    <property type="match status" value="1"/>
</dbReference>
<reference evidence="6" key="1">
    <citation type="submission" date="2016-10" db="EMBL/GenBank/DDBJ databases">
        <authorList>
            <person name="Varghese N."/>
            <person name="Submissions S."/>
        </authorList>
    </citation>
    <scope>NUCLEOTIDE SEQUENCE [LARGE SCALE GENOMIC DNA]</scope>
    <source>
        <strain evidence="6">DSM 43161</strain>
    </source>
</reference>
<name>A0A1I5CXU7_9ACTN</name>
<dbReference type="Gene3D" id="3.40.50.10350">
    <property type="entry name" value="Glycerate kinase, domain 1"/>
    <property type="match status" value="1"/>
</dbReference>
<dbReference type="InterPro" id="IPR004381">
    <property type="entry name" value="Glycerate_kinase"/>
</dbReference>
<dbReference type="GO" id="GO:0008887">
    <property type="term" value="F:glycerate kinase activity"/>
    <property type="evidence" value="ECO:0007669"/>
    <property type="project" value="UniProtKB-UniRule"/>
</dbReference>
<evidence type="ECO:0000256" key="2">
    <source>
        <dbReference type="ARBA" id="ARBA00022679"/>
    </source>
</evidence>
<comment type="similarity">
    <text evidence="1 4">Belongs to the glycerate kinase type-1 family.</text>
</comment>
<dbReference type="InterPro" id="IPR018197">
    <property type="entry name" value="Glycerate_kinase_RE-like"/>
</dbReference>
<dbReference type="PANTHER" id="PTHR21599">
    <property type="entry name" value="GLYCERATE KINASE"/>
    <property type="match status" value="1"/>
</dbReference>
<evidence type="ECO:0000313" key="5">
    <source>
        <dbReference type="EMBL" id="SFN91782.1"/>
    </source>
</evidence>
<sequence length="383" mass="37497">MTTASIVVAPDKFKGSLTAAAAASAMADGCRAALPGCRVTAVPVADGGDGTVDVLLEAGGTRIERMVTGPLGGPVVASLAVLGDTVYVETAQACGLRYVPAPDPGTARAATTYGVGELVRAALDLGHRRLVLGLGGSATTDGGAGMAEALGARLLDDAGRDVPAGGAGLVRLQTVDVAGLDPRLREAEVVLACDVDNPLAGPRGAAPVFGPQKGADAATVAELDAALAHYGRRLAACLGTAVAERPGAGAAGGLGAGAMAFLGARATSGIDLLLDLLGLPGALADADLVVIGEGHLDEQSLAGKAPLGVARMARRHGADVVAVAGQVSAGPEALAAAGVGAAHALADRASGIEDAVRRAGELLTLTTAEAVRHWARTRPATGA</sequence>
<dbReference type="Proteomes" id="UP000183642">
    <property type="component" value="Unassembled WGS sequence"/>
</dbReference>
<dbReference type="NCBIfam" id="TIGR00045">
    <property type="entry name" value="glycerate kinase"/>
    <property type="match status" value="1"/>
</dbReference>
<dbReference type="OrthoDB" id="9774290at2"/>
<proteinExistence type="inferred from homology"/>
<dbReference type="EMBL" id="FOWE01000001">
    <property type="protein sequence ID" value="SFN91782.1"/>
    <property type="molecule type" value="Genomic_DNA"/>
</dbReference>
<dbReference type="Pfam" id="PF02595">
    <property type="entry name" value="Gly_kinase"/>
    <property type="match status" value="1"/>
</dbReference>
<dbReference type="RefSeq" id="WP_075012141.1">
    <property type="nucleotide sequence ID" value="NZ_FOWE01000001.1"/>
</dbReference>
<dbReference type="PANTHER" id="PTHR21599:SF0">
    <property type="entry name" value="GLYCERATE KINASE"/>
    <property type="match status" value="1"/>
</dbReference>
<keyword evidence="3 4" id="KW-0418">Kinase</keyword>
<dbReference type="GO" id="GO:0031388">
    <property type="term" value="P:organic acid phosphorylation"/>
    <property type="evidence" value="ECO:0007669"/>
    <property type="project" value="UniProtKB-UniRule"/>
</dbReference>
<dbReference type="PIRSF" id="PIRSF006078">
    <property type="entry name" value="GlxK"/>
    <property type="match status" value="1"/>
</dbReference>
<dbReference type="InterPro" id="IPR018193">
    <property type="entry name" value="Glyc_kinase_flavodox-like_fold"/>
</dbReference>
<evidence type="ECO:0000256" key="1">
    <source>
        <dbReference type="ARBA" id="ARBA00006284"/>
    </source>
</evidence>
<accession>A0A1I5CXU7</accession>